<evidence type="ECO:0000313" key="10">
    <source>
        <dbReference type="Proteomes" id="UP001162741"/>
    </source>
</evidence>
<dbReference type="PANTHER" id="PTHR30572:SF18">
    <property type="entry name" value="ABC-TYPE MACROLIDE FAMILY EXPORT SYSTEM PERMEASE COMPONENT 2"/>
    <property type="match status" value="1"/>
</dbReference>
<dbReference type="Pfam" id="PF12704">
    <property type="entry name" value="MacB_PCD"/>
    <property type="match status" value="1"/>
</dbReference>
<dbReference type="Pfam" id="PF02687">
    <property type="entry name" value="FtsX"/>
    <property type="match status" value="2"/>
</dbReference>
<dbReference type="InterPro" id="IPR025857">
    <property type="entry name" value="MacB_PCD"/>
</dbReference>
<evidence type="ECO:0000256" key="4">
    <source>
        <dbReference type="ARBA" id="ARBA00022989"/>
    </source>
</evidence>
<feature type="transmembrane region" description="Helical" evidence="6">
    <location>
        <begin position="658"/>
        <end position="683"/>
    </location>
</feature>
<keyword evidence="4 6" id="KW-1133">Transmembrane helix</keyword>
<dbReference type="InterPro" id="IPR050250">
    <property type="entry name" value="Macrolide_Exporter_MacB"/>
</dbReference>
<evidence type="ECO:0000259" key="7">
    <source>
        <dbReference type="Pfam" id="PF02687"/>
    </source>
</evidence>
<sequence length="781" mass="86129">MLRNHLVAAWRAVLKQKTNTVINIAGLTLGIAACLIIYLVVKNELTYDAWHQKSDRIYRVTLNEIDFNPSVSTSVLPAMLRDFPEIEQGTQVMYMNDVTIGVDAQPFADRLMLCADTNFLRVFDYTWLKGNQSSALTEPNSLVLTETTARKYFGAEEPIGQTVKLDNRLALKVTGVVADPPANTHMPFRFLLSLSTLGKDFKDDPFFDIRGAYTYIVLPEGRTSATIEAGIPSFITRNWGADIASRTRLPLQPLKDIHFDQRYLHNNISPTVSRTTYVALAGVALFVLITACINFINLATAQALKRAREVGVRKTLGSSRTQLVAQFMLETGIVTGIGMLLALGLTAVSLPSVSALLDVSIRALVLFTPQMIMLLLSVGLVVVLLAGLYPAFVQSSFAAAVSLKGKVRTGGLGMRKTLVVTQFVISQVMIAGTLIVAHQMDYFRNRDLGFDKEAVITMRLPDTDKRVLLAQQVMSIPGVEDYTLSVGAPTFGGSATYYEHPNMVKGDVADIKMVDERYFDMFGLQLLAGEPVRALPEGDTSRSTVINMTMLRSIGYKMPQQALGQRFVLGGQSRLITGVINDFQEGTRHKLTRACVLFYDPNRFYSISIKLSGKNMRNTIAGIEKSWSGVFPDNAFSYAFIDDHIVQMYRQEQKVYTAFRIFSLLSIFIGCLGLYGLVTFAAAHRTKEVGIRKVLGASAASILGLFGKEFMLLILVAFFIATPLAFVMMQRWLNNFAYQVNIGSSVFIITLAATFVIAAITIAHQAIKAACMNPAKSLKSE</sequence>
<feature type="domain" description="MacB-like periplasmic core" evidence="8">
    <location>
        <begin position="20"/>
        <end position="231"/>
    </location>
</feature>
<proteinExistence type="predicted"/>
<dbReference type="InterPro" id="IPR003838">
    <property type="entry name" value="ABC3_permease_C"/>
</dbReference>
<keyword evidence="5 6" id="KW-0472">Membrane</keyword>
<keyword evidence="2" id="KW-1003">Cell membrane</keyword>
<gene>
    <name evidence="9" type="ORF">MKQ68_09250</name>
</gene>
<evidence type="ECO:0000256" key="5">
    <source>
        <dbReference type="ARBA" id="ARBA00023136"/>
    </source>
</evidence>
<keyword evidence="3 6" id="KW-0812">Transmembrane</keyword>
<feature type="domain" description="ABC3 transporter permease C-terminal" evidence="7">
    <location>
        <begin position="661"/>
        <end position="774"/>
    </location>
</feature>
<evidence type="ECO:0000256" key="6">
    <source>
        <dbReference type="SAM" id="Phobius"/>
    </source>
</evidence>
<comment type="subcellular location">
    <subcellularLocation>
        <location evidence="1">Cell membrane</location>
        <topology evidence="1">Multi-pass membrane protein</topology>
    </subcellularLocation>
</comment>
<evidence type="ECO:0000256" key="2">
    <source>
        <dbReference type="ARBA" id="ARBA00022475"/>
    </source>
</evidence>
<dbReference type="RefSeq" id="WP_264283046.1">
    <property type="nucleotide sequence ID" value="NZ_CP107006.1"/>
</dbReference>
<accession>A0ABY6J7H0</accession>
<organism evidence="9 10">
    <name type="scientific">Chitinophaga horti</name>
    <dbReference type="NCBI Taxonomy" id="2920382"/>
    <lineage>
        <taxon>Bacteria</taxon>
        <taxon>Pseudomonadati</taxon>
        <taxon>Bacteroidota</taxon>
        <taxon>Chitinophagia</taxon>
        <taxon>Chitinophagales</taxon>
        <taxon>Chitinophagaceae</taxon>
        <taxon>Chitinophaga</taxon>
    </lineage>
</organism>
<reference evidence="9" key="1">
    <citation type="submission" date="2022-10" db="EMBL/GenBank/DDBJ databases">
        <title>Chitinophaga sp. nov., isolated from soil.</title>
        <authorList>
            <person name="Jeon C.O."/>
        </authorList>
    </citation>
    <scope>NUCLEOTIDE SEQUENCE</scope>
    <source>
        <strain evidence="9">R8</strain>
    </source>
</reference>
<feature type="transmembrane region" description="Helical" evidence="6">
    <location>
        <begin position="374"/>
        <end position="397"/>
    </location>
</feature>
<protein>
    <submittedName>
        <fullName evidence="9">ABC transporter permease</fullName>
    </submittedName>
</protein>
<name>A0ABY6J7H0_9BACT</name>
<dbReference type="Proteomes" id="UP001162741">
    <property type="component" value="Chromosome"/>
</dbReference>
<evidence type="ECO:0000256" key="3">
    <source>
        <dbReference type="ARBA" id="ARBA00022692"/>
    </source>
</evidence>
<evidence type="ECO:0000259" key="8">
    <source>
        <dbReference type="Pfam" id="PF12704"/>
    </source>
</evidence>
<dbReference type="EMBL" id="CP107006">
    <property type="protein sequence ID" value="UYQ95281.1"/>
    <property type="molecule type" value="Genomic_DNA"/>
</dbReference>
<evidence type="ECO:0000256" key="1">
    <source>
        <dbReference type="ARBA" id="ARBA00004651"/>
    </source>
</evidence>
<dbReference type="PROSITE" id="PS51257">
    <property type="entry name" value="PROKAR_LIPOPROTEIN"/>
    <property type="match status" value="1"/>
</dbReference>
<feature type="transmembrane region" description="Helical" evidence="6">
    <location>
        <begin position="277"/>
        <end position="299"/>
    </location>
</feature>
<evidence type="ECO:0000313" key="9">
    <source>
        <dbReference type="EMBL" id="UYQ95281.1"/>
    </source>
</evidence>
<feature type="transmembrane region" description="Helical" evidence="6">
    <location>
        <begin position="745"/>
        <end position="767"/>
    </location>
</feature>
<dbReference type="PANTHER" id="PTHR30572">
    <property type="entry name" value="MEMBRANE COMPONENT OF TRANSPORTER-RELATED"/>
    <property type="match status" value="1"/>
</dbReference>
<feature type="transmembrane region" description="Helical" evidence="6">
    <location>
        <begin position="21"/>
        <end position="41"/>
    </location>
</feature>
<feature type="transmembrane region" description="Helical" evidence="6">
    <location>
        <begin position="417"/>
        <end position="437"/>
    </location>
</feature>
<keyword evidence="10" id="KW-1185">Reference proteome</keyword>
<feature type="domain" description="ABC3 transporter permease C-terminal" evidence="7">
    <location>
        <begin position="283"/>
        <end position="392"/>
    </location>
</feature>